<proteinExistence type="predicted"/>
<keyword evidence="3" id="KW-0378">Hydrolase</keyword>
<dbReference type="GO" id="GO:0004519">
    <property type="term" value="F:endonuclease activity"/>
    <property type="evidence" value="ECO:0007669"/>
    <property type="project" value="UniProtKB-KW"/>
</dbReference>
<dbReference type="AlphaFoldDB" id="A0A015TW30"/>
<evidence type="ECO:0000256" key="1">
    <source>
        <dbReference type="SAM" id="SignalP"/>
    </source>
</evidence>
<feature type="signal peptide" evidence="1">
    <location>
        <begin position="1"/>
        <end position="17"/>
    </location>
</feature>
<keyword evidence="1" id="KW-0732">Signal</keyword>
<dbReference type="PANTHER" id="PTHR12121:SF36">
    <property type="entry name" value="ENDONUCLEASE_EXONUCLEASE_PHOSPHATASE DOMAIN-CONTAINING PROTEIN"/>
    <property type="match status" value="1"/>
</dbReference>
<keyword evidence="3" id="KW-0269">Exonuclease</keyword>
<comment type="caution">
    <text evidence="3">The sequence shown here is derived from an EMBL/GenBank/DDBJ whole genome shotgun (WGS) entry which is preliminary data.</text>
</comment>
<dbReference type="CDD" id="cd09083">
    <property type="entry name" value="EEP-1"/>
    <property type="match status" value="1"/>
</dbReference>
<protein>
    <submittedName>
        <fullName evidence="3">Endonuclease/exonuclease/phosphatase family protein</fullName>
    </submittedName>
</protein>
<dbReference type="EMBL" id="JGCY01000253">
    <property type="protein sequence ID" value="EXY74976.1"/>
    <property type="molecule type" value="Genomic_DNA"/>
</dbReference>
<dbReference type="InterPro" id="IPR005135">
    <property type="entry name" value="Endo/exonuclease/phosphatase"/>
</dbReference>
<dbReference type="SUPFAM" id="SSF56219">
    <property type="entry name" value="DNase I-like"/>
    <property type="match status" value="1"/>
</dbReference>
<sequence>MNKICFFIGVFITLLLAGCSSNPISHVRVATFNIRYDNPGDSLNSWKYRKEKVCEFIREKHPDVLGMQEVLNHQLKDLLSGLPDYAYVGVGREDGKTQGEYAPVFYRKDKYDLLDSNTFWLSEHPDSIGKLGWDAACTRVATWAKLKDKTTGKEFLMLNTHFDHVGTEARRNSALLIIDKIKEIAGTHPAMMTGDFNVSEEWEAYKTITSNEFVLKDAWKIAGKQSGENYTFHDFGRVPVAEREKIDFIFVTPQIKVADAEIISSAITDSTYLSDHNAHLADLEF</sequence>
<dbReference type="GO" id="GO:0000175">
    <property type="term" value="F:3'-5'-RNA exonuclease activity"/>
    <property type="evidence" value="ECO:0007669"/>
    <property type="project" value="TreeGrafter"/>
</dbReference>
<dbReference type="PATRIC" id="fig|1339315.3.peg.1974"/>
<dbReference type="Gene3D" id="3.60.10.10">
    <property type="entry name" value="Endonuclease/exonuclease/phosphatase"/>
    <property type="match status" value="1"/>
</dbReference>
<feature type="domain" description="Endonuclease/exonuclease/phosphatase" evidence="2">
    <location>
        <begin position="30"/>
        <end position="276"/>
    </location>
</feature>
<evidence type="ECO:0000313" key="3">
    <source>
        <dbReference type="EMBL" id="EXY74976.1"/>
    </source>
</evidence>
<dbReference type="RefSeq" id="WP_022347479.1">
    <property type="nucleotide sequence ID" value="NZ_JGCY01000253.1"/>
</dbReference>
<dbReference type="PROSITE" id="PS51257">
    <property type="entry name" value="PROKAR_LIPOPROTEIN"/>
    <property type="match status" value="1"/>
</dbReference>
<evidence type="ECO:0000259" key="2">
    <source>
        <dbReference type="Pfam" id="PF03372"/>
    </source>
</evidence>
<dbReference type="InterPro" id="IPR050410">
    <property type="entry name" value="CCR4/nocturin_mRNA_transcr"/>
</dbReference>
<dbReference type="InterPro" id="IPR036691">
    <property type="entry name" value="Endo/exonu/phosph_ase_sf"/>
</dbReference>
<gene>
    <name evidence="3" type="ORF">M124_1187</name>
</gene>
<dbReference type="PANTHER" id="PTHR12121">
    <property type="entry name" value="CARBON CATABOLITE REPRESSOR PROTEIN 4"/>
    <property type="match status" value="1"/>
</dbReference>
<keyword evidence="3" id="KW-0540">Nuclease</keyword>
<accession>A0A015TW30</accession>
<evidence type="ECO:0000313" key="4">
    <source>
        <dbReference type="Proteomes" id="UP000020529"/>
    </source>
</evidence>
<name>A0A015TW30_BACFG</name>
<dbReference type="Pfam" id="PF03372">
    <property type="entry name" value="Exo_endo_phos"/>
    <property type="match status" value="1"/>
</dbReference>
<dbReference type="Proteomes" id="UP000020529">
    <property type="component" value="Unassembled WGS sequence"/>
</dbReference>
<feature type="chain" id="PRO_5001479479" evidence="1">
    <location>
        <begin position="18"/>
        <end position="285"/>
    </location>
</feature>
<reference evidence="3 4" key="1">
    <citation type="submission" date="2014-02" db="EMBL/GenBank/DDBJ databases">
        <authorList>
            <person name="Sears C."/>
            <person name="Carroll K."/>
            <person name="Sack B.R."/>
            <person name="Qadri F."/>
            <person name="Myers L.L."/>
            <person name="Chung G.-T."/>
            <person name="Escheverria P."/>
            <person name="Fraser C.M."/>
            <person name="Sadzewicz L."/>
            <person name="Shefchek K.A."/>
            <person name="Tallon L."/>
            <person name="Das S.P."/>
            <person name="Daugherty S."/>
            <person name="Mongodin E.F."/>
        </authorList>
    </citation>
    <scope>NUCLEOTIDE SEQUENCE [LARGE SCALE GENOMIC DNA]</scope>
    <source>
        <strain evidence="4">3988T(B)14</strain>
    </source>
</reference>
<keyword evidence="3" id="KW-0255">Endonuclease</keyword>
<organism evidence="3 4">
    <name type="scientific">Bacteroides fragilis str. 3988T(B)14</name>
    <dbReference type="NCBI Taxonomy" id="1339315"/>
    <lineage>
        <taxon>Bacteria</taxon>
        <taxon>Pseudomonadati</taxon>
        <taxon>Bacteroidota</taxon>
        <taxon>Bacteroidia</taxon>
        <taxon>Bacteroidales</taxon>
        <taxon>Bacteroidaceae</taxon>
        <taxon>Bacteroides</taxon>
    </lineage>
</organism>